<dbReference type="EMBL" id="KK583191">
    <property type="protein sequence ID" value="KDO34040.1"/>
    <property type="molecule type" value="Genomic_DNA"/>
</dbReference>
<dbReference type="Gene3D" id="2.30.29.30">
    <property type="entry name" value="Pleckstrin-homology domain (PH domain)/Phosphotyrosine-binding domain (PTB)"/>
    <property type="match status" value="1"/>
</dbReference>
<dbReference type="SMART" id="SM00233">
    <property type="entry name" value="PH"/>
    <property type="match status" value="1"/>
</dbReference>
<dbReference type="InterPro" id="IPR001849">
    <property type="entry name" value="PH_domain"/>
</dbReference>
<reference evidence="3 4" key="1">
    <citation type="journal article" date="2013" name="PLoS Genet.">
        <title>Distinctive expansion of potential virulence genes in the genome of the oomycete fish pathogen Saprolegnia parasitica.</title>
        <authorList>
            <person name="Jiang R.H."/>
            <person name="de Bruijn I."/>
            <person name="Haas B.J."/>
            <person name="Belmonte R."/>
            <person name="Lobach L."/>
            <person name="Christie J."/>
            <person name="van den Ackerveken G."/>
            <person name="Bottin A."/>
            <person name="Bulone V."/>
            <person name="Diaz-Moreno S.M."/>
            <person name="Dumas B."/>
            <person name="Fan L."/>
            <person name="Gaulin E."/>
            <person name="Govers F."/>
            <person name="Grenville-Briggs L.J."/>
            <person name="Horner N.R."/>
            <person name="Levin J.Z."/>
            <person name="Mammella M."/>
            <person name="Meijer H.J."/>
            <person name="Morris P."/>
            <person name="Nusbaum C."/>
            <person name="Oome S."/>
            <person name="Phillips A.J."/>
            <person name="van Rooyen D."/>
            <person name="Rzeszutek E."/>
            <person name="Saraiva M."/>
            <person name="Secombes C.J."/>
            <person name="Seidl M.F."/>
            <person name="Snel B."/>
            <person name="Stassen J.H."/>
            <person name="Sykes S."/>
            <person name="Tripathy S."/>
            <person name="van den Berg H."/>
            <person name="Vega-Arreguin J.C."/>
            <person name="Wawra S."/>
            <person name="Young S.K."/>
            <person name="Zeng Q."/>
            <person name="Dieguez-Uribeondo J."/>
            <person name="Russ C."/>
            <person name="Tyler B.M."/>
            <person name="van West P."/>
        </authorList>
    </citation>
    <scope>NUCLEOTIDE SEQUENCE [LARGE SCALE GENOMIC DNA]</scope>
    <source>
        <strain evidence="3 4">CBS 223.65</strain>
    </source>
</reference>
<dbReference type="STRING" id="695850.A0A067CXP8"/>
<keyword evidence="4" id="KW-1185">Reference proteome</keyword>
<organism evidence="3 4">
    <name type="scientific">Saprolegnia parasitica (strain CBS 223.65)</name>
    <dbReference type="NCBI Taxonomy" id="695850"/>
    <lineage>
        <taxon>Eukaryota</taxon>
        <taxon>Sar</taxon>
        <taxon>Stramenopiles</taxon>
        <taxon>Oomycota</taxon>
        <taxon>Saprolegniomycetes</taxon>
        <taxon>Saprolegniales</taxon>
        <taxon>Saprolegniaceae</taxon>
        <taxon>Saprolegnia</taxon>
    </lineage>
</organism>
<dbReference type="OMA" id="WFEATSH"/>
<dbReference type="RefSeq" id="XP_012194925.1">
    <property type="nucleotide sequence ID" value="XM_012339535.1"/>
</dbReference>
<protein>
    <recommendedName>
        <fullName evidence="2">PH domain-containing protein</fullName>
    </recommendedName>
</protein>
<accession>A0A067CXP8</accession>
<evidence type="ECO:0000256" key="1">
    <source>
        <dbReference type="SAM" id="MobiDB-lite"/>
    </source>
</evidence>
<feature type="region of interest" description="Disordered" evidence="1">
    <location>
        <begin position="125"/>
        <end position="144"/>
    </location>
</feature>
<dbReference type="InterPro" id="IPR011993">
    <property type="entry name" value="PH-like_dom_sf"/>
</dbReference>
<feature type="domain" description="PH" evidence="2">
    <location>
        <begin position="4"/>
        <end position="104"/>
    </location>
</feature>
<dbReference type="SUPFAM" id="SSF50729">
    <property type="entry name" value="PH domain-like"/>
    <property type="match status" value="1"/>
</dbReference>
<evidence type="ECO:0000313" key="4">
    <source>
        <dbReference type="Proteomes" id="UP000030745"/>
    </source>
</evidence>
<proteinExistence type="predicted"/>
<sequence length="233" mass="25950">MAALPELKGYLLKKSRQGRFQKRWFEATSHYLTYYKNAESEKLLACIDLWRSGNIQMGVPEGYASSDVTTADFSLKIGDQDYFLRAADQQEATKWVTGLKARQIKPDGAISDTFSHHEEVYNDTSSEVSSAYNDDGRSLGPNSRPAFLEDRLSLGPSARYVMDRDEASAQELVGSSVRKTIPVIVQPIPPATTKKQTSLRSITTPTTNNVHPMLPAKDKEDKVSLCCGKCDFM</sequence>
<dbReference type="KEGG" id="spar:SPRG_01314"/>
<evidence type="ECO:0000259" key="2">
    <source>
        <dbReference type="PROSITE" id="PS50003"/>
    </source>
</evidence>
<dbReference type="CDD" id="cd00821">
    <property type="entry name" value="PH"/>
    <property type="match status" value="1"/>
</dbReference>
<dbReference type="Proteomes" id="UP000030745">
    <property type="component" value="Unassembled WGS sequence"/>
</dbReference>
<gene>
    <name evidence="3" type="ORF">SPRG_01314</name>
</gene>
<dbReference type="PROSITE" id="PS50003">
    <property type="entry name" value="PH_DOMAIN"/>
    <property type="match status" value="1"/>
</dbReference>
<dbReference type="AlphaFoldDB" id="A0A067CXP8"/>
<dbReference type="GeneID" id="24123911"/>
<dbReference type="VEuPathDB" id="FungiDB:SPRG_01314"/>
<dbReference type="OrthoDB" id="46706at2759"/>
<dbReference type="Pfam" id="PF00169">
    <property type="entry name" value="PH"/>
    <property type="match status" value="1"/>
</dbReference>
<evidence type="ECO:0000313" key="3">
    <source>
        <dbReference type="EMBL" id="KDO34040.1"/>
    </source>
</evidence>
<name>A0A067CXP8_SAPPC</name>